<evidence type="ECO:0000259" key="6">
    <source>
        <dbReference type="SMART" id="SM00148"/>
    </source>
</evidence>
<dbReference type="Pfam" id="PF00388">
    <property type="entry name" value="PI-PLC-X"/>
    <property type="match status" value="1"/>
</dbReference>
<comment type="caution">
    <text evidence="7">The sequence shown here is derived from an EMBL/GenBank/DDBJ whole genome shotgun (WGS) entry which is preliminary data.</text>
</comment>
<dbReference type="GO" id="GO:0004436">
    <property type="term" value="F:phosphatidylinositol diacylglycerol-lyase activity"/>
    <property type="evidence" value="ECO:0007669"/>
    <property type="project" value="UniProtKB-EC"/>
</dbReference>
<organism evidence="7 8">
    <name type="scientific">Aggregatibacter aphrophilus</name>
    <name type="common">Haemophilus aphrophilus</name>
    <dbReference type="NCBI Taxonomy" id="732"/>
    <lineage>
        <taxon>Bacteria</taxon>
        <taxon>Pseudomonadati</taxon>
        <taxon>Pseudomonadota</taxon>
        <taxon>Gammaproteobacteria</taxon>
        <taxon>Pasteurellales</taxon>
        <taxon>Pasteurellaceae</taxon>
        <taxon>Aggregatibacter</taxon>
    </lineage>
</organism>
<dbReference type="InterPro" id="IPR017946">
    <property type="entry name" value="PLC-like_Pdiesterase_TIM-brl"/>
</dbReference>
<name>A0AAP7GX07_AGGAP</name>
<dbReference type="SMART" id="SM00148">
    <property type="entry name" value="PLCXc"/>
    <property type="match status" value="1"/>
</dbReference>
<dbReference type="AlphaFoldDB" id="A0AAP7GX07"/>
<dbReference type="Proteomes" id="UP000092746">
    <property type="component" value="Unassembled WGS sequence"/>
</dbReference>
<evidence type="ECO:0000256" key="5">
    <source>
        <dbReference type="ARBA" id="ARBA00030782"/>
    </source>
</evidence>
<proteinExistence type="predicted"/>
<sequence>MDKLINGTNWISFCEPERYISELLIPGTRDTMTADCQQRYYKTQTLSLEEQLSCGVRFLDIRLRKEMVAAHREWISHITFDQILKKCGDFLRQNSDEFILMRIQNANEKKDDFNEYGSALLEKISQNLSLFYFWPSNSLGHEDNSQWPKLKAARGKIIALECSPVQFKFSQLEKGFWAANWHQNLNIVLQDLWDGPSLNKKQEVIQHLIQDSVNIQSDKLILNHISATNGRLGFPDVYAEYLNQYTKVFWKKKSGVKGIQIYDFITPDLAREIFMLNH</sequence>
<dbReference type="PROSITE" id="PS50007">
    <property type="entry name" value="PIPLC_X_DOMAIN"/>
    <property type="match status" value="1"/>
</dbReference>
<dbReference type="EC" id="4.6.1.13" evidence="2"/>
<evidence type="ECO:0000256" key="1">
    <source>
        <dbReference type="ARBA" id="ARBA00001316"/>
    </source>
</evidence>
<dbReference type="PANTHER" id="PTHR13593:SF113">
    <property type="entry name" value="SI:DKEY-266F7.9"/>
    <property type="match status" value="1"/>
</dbReference>
<dbReference type="RefSeq" id="WP_065295355.1">
    <property type="nucleotide sequence ID" value="NZ_MAQE01000013.1"/>
</dbReference>
<dbReference type="GO" id="GO:0008081">
    <property type="term" value="F:phosphoric diester hydrolase activity"/>
    <property type="evidence" value="ECO:0007669"/>
    <property type="project" value="InterPro"/>
</dbReference>
<evidence type="ECO:0000256" key="4">
    <source>
        <dbReference type="ARBA" id="ARBA00030474"/>
    </source>
</evidence>
<dbReference type="EMBL" id="MAQE01000013">
    <property type="protein sequence ID" value="OBY51916.1"/>
    <property type="molecule type" value="Genomic_DNA"/>
</dbReference>
<dbReference type="Gene3D" id="3.20.20.190">
    <property type="entry name" value="Phosphatidylinositol (PI) phosphodiesterase"/>
    <property type="match status" value="1"/>
</dbReference>
<accession>A0AAP7GX07</accession>
<dbReference type="PANTHER" id="PTHR13593">
    <property type="match status" value="1"/>
</dbReference>
<evidence type="ECO:0000256" key="2">
    <source>
        <dbReference type="ARBA" id="ARBA00012581"/>
    </source>
</evidence>
<feature type="domain" description="Phosphatidylinositol-specific phospholipase C X" evidence="6">
    <location>
        <begin position="20"/>
        <end position="162"/>
    </location>
</feature>
<comment type="catalytic activity">
    <reaction evidence="1">
        <text>a 1,2-diacyl-sn-glycero-3-phospho-(1D-myo-inositol) = 1D-myo-inositol 1,2-cyclic phosphate + a 1,2-diacyl-sn-glycerol</text>
        <dbReference type="Rhea" id="RHEA:17093"/>
        <dbReference type="ChEBI" id="CHEBI:17815"/>
        <dbReference type="ChEBI" id="CHEBI:57880"/>
        <dbReference type="ChEBI" id="CHEBI:58484"/>
        <dbReference type="EC" id="4.6.1.13"/>
    </reaction>
</comment>
<dbReference type="SUPFAM" id="SSF51695">
    <property type="entry name" value="PLC-like phosphodiesterases"/>
    <property type="match status" value="1"/>
</dbReference>
<evidence type="ECO:0000313" key="8">
    <source>
        <dbReference type="Proteomes" id="UP000092746"/>
    </source>
</evidence>
<evidence type="ECO:0000313" key="7">
    <source>
        <dbReference type="EMBL" id="OBY51916.1"/>
    </source>
</evidence>
<gene>
    <name evidence="7" type="ORF">BBB52_06260</name>
</gene>
<dbReference type="GO" id="GO:0006629">
    <property type="term" value="P:lipid metabolic process"/>
    <property type="evidence" value="ECO:0007669"/>
    <property type="project" value="InterPro"/>
</dbReference>
<protein>
    <recommendedName>
        <fullName evidence="3">1-phosphatidylinositol phosphodiesterase</fullName>
        <ecNumber evidence="2">4.6.1.13</ecNumber>
    </recommendedName>
    <alternativeName>
        <fullName evidence="4">Phosphatidylinositol diacylglycerol-lyase</fullName>
    </alternativeName>
    <alternativeName>
        <fullName evidence="5">Phosphatidylinositol-specific phospholipase C</fullName>
    </alternativeName>
</protein>
<reference evidence="7 8" key="1">
    <citation type="submission" date="2016-06" db="EMBL/GenBank/DDBJ databases">
        <title>Simultaneous identification of Haemophilus influenzae and Haemophilus haemolyticus using TaqMan real-time PCR.</title>
        <authorList>
            <person name="Price E.P."/>
            <person name="Sarovich D.S."/>
            <person name="Harris T."/>
            <person name="Spargo J.C."/>
            <person name="Nosworthy E."/>
            <person name="Beissbarth J."/>
            <person name="Smith-Vaughan H."/>
        </authorList>
    </citation>
    <scope>NUCLEOTIDE SEQUENCE [LARGE SCALE GENOMIC DNA]</scope>
    <source>
        <strain evidence="7 8">ATCC 7901</strain>
    </source>
</reference>
<evidence type="ECO:0000256" key="3">
    <source>
        <dbReference type="ARBA" id="ARBA00019758"/>
    </source>
</evidence>
<dbReference type="InterPro" id="IPR000909">
    <property type="entry name" value="PLipase_C_PInositol-sp_X_dom"/>
</dbReference>
<dbReference type="InterPro" id="IPR051057">
    <property type="entry name" value="PI-PLC_domain"/>
</dbReference>